<gene>
    <name evidence="4" type="ORF">DI616_01560</name>
</gene>
<dbReference type="Pfam" id="PF03972">
    <property type="entry name" value="MmgE_PrpD_N"/>
    <property type="match status" value="1"/>
</dbReference>
<proteinExistence type="inferred from homology"/>
<dbReference type="AlphaFoldDB" id="A0A533IE15"/>
<evidence type="ECO:0000313" key="4">
    <source>
        <dbReference type="EMBL" id="TKW68707.1"/>
    </source>
</evidence>
<dbReference type="InterPro" id="IPR045337">
    <property type="entry name" value="MmgE_PrpD_C"/>
</dbReference>
<dbReference type="Pfam" id="PF19305">
    <property type="entry name" value="MmgE_PrpD_C"/>
    <property type="match status" value="1"/>
</dbReference>
<reference evidence="4 5" key="1">
    <citation type="journal article" date="2017" name="Nat. Commun.">
        <title>In situ click chemistry generation of cyclooxygenase-2 inhibitors.</title>
        <authorList>
            <person name="Bhardwaj A."/>
            <person name="Kaur J."/>
            <person name="Wuest M."/>
            <person name="Wuest F."/>
        </authorList>
    </citation>
    <scope>NUCLEOTIDE SEQUENCE [LARGE SCALE GENOMIC DNA]</scope>
    <source>
        <strain evidence="4">S2_012_000_R3_94</strain>
    </source>
</reference>
<evidence type="ECO:0000313" key="5">
    <source>
        <dbReference type="Proteomes" id="UP000315344"/>
    </source>
</evidence>
<evidence type="ECO:0000259" key="3">
    <source>
        <dbReference type="Pfam" id="PF19305"/>
    </source>
</evidence>
<evidence type="ECO:0000259" key="2">
    <source>
        <dbReference type="Pfam" id="PF03972"/>
    </source>
</evidence>
<sequence>MKADTAKTAETAPAHSEALAAFCAGLRADEIPSHIRHRLKLHLMDTVGAALAGTRSTEFRAAQIIAATGPAFLLGTCQPAAARDAALVNGIAAHVFELDDSGGCDHTGAVVLPALLAALSGSDGSVNGADFLAALCAGYEVGRRILDASGGYGVHNGAGWHSTGTCGTLAAAAAVSRLRRYDRQMTHHAITLATSFSSGLWAFIHDGSQAKKIHAGRAAEGGLLAADLARAGIKGPSCVFDDVWGGFFRSYARVEAKPVELSSNLGQDWKIERASLKPYAACRGAHSAIDAVADMLAERGVSAAEVATIDLRLSPFLMDMCGKAQLDTLAGAQMSLGYALAAQKIFGEVGLSQYAAKARRDPRIASFLPQIRFHPDPAMEQMSEPIVTLTFSDGSQTSHMVPRATGSSERPMRDTAIREKFDTLAGMVLDADQYSRLAAFLTTIEEQPDCWKLMTLLTANGLSRPIFS</sequence>
<dbReference type="GO" id="GO:0016829">
    <property type="term" value="F:lyase activity"/>
    <property type="evidence" value="ECO:0007669"/>
    <property type="project" value="InterPro"/>
</dbReference>
<dbReference type="InterPro" id="IPR045336">
    <property type="entry name" value="MmgE_PrpD_N"/>
</dbReference>
<dbReference type="Gene3D" id="1.10.4100.10">
    <property type="entry name" value="2-methylcitrate dehydratase PrpD"/>
    <property type="match status" value="1"/>
</dbReference>
<name>A0A533IE15_PARDE</name>
<feature type="domain" description="MmgE/PrpD N-terminal" evidence="2">
    <location>
        <begin position="17"/>
        <end position="252"/>
    </location>
</feature>
<dbReference type="Proteomes" id="UP000315344">
    <property type="component" value="Unassembled WGS sequence"/>
</dbReference>
<feature type="domain" description="MmgE/PrpD C-terminal" evidence="3">
    <location>
        <begin position="279"/>
        <end position="437"/>
    </location>
</feature>
<dbReference type="InterPro" id="IPR036148">
    <property type="entry name" value="MmgE/PrpD_sf"/>
</dbReference>
<dbReference type="InterPro" id="IPR042183">
    <property type="entry name" value="MmgE/PrpD_sf_1"/>
</dbReference>
<dbReference type="Gene3D" id="3.30.1330.120">
    <property type="entry name" value="2-methylcitrate dehydratase PrpD"/>
    <property type="match status" value="1"/>
</dbReference>
<organism evidence="4 5">
    <name type="scientific">Paracoccus denitrificans</name>
    <dbReference type="NCBI Taxonomy" id="266"/>
    <lineage>
        <taxon>Bacteria</taxon>
        <taxon>Pseudomonadati</taxon>
        <taxon>Pseudomonadota</taxon>
        <taxon>Alphaproteobacteria</taxon>
        <taxon>Rhodobacterales</taxon>
        <taxon>Paracoccaceae</taxon>
        <taxon>Paracoccus</taxon>
    </lineage>
</organism>
<dbReference type="InterPro" id="IPR042188">
    <property type="entry name" value="MmgE/PrpD_sf_2"/>
</dbReference>
<dbReference type="PANTHER" id="PTHR16943">
    <property type="entry name" value="2-METHYLCITRATE DEHYDRATASE-RELATED"/>
    <property type="match status" value="1"/>
</dbReference>
<evidence type="ECO:0000256" key="1">
    <source>
        <dbReference type="ARBA" id="ARBA00006174"/>
    </source>
</evidence>
<dbReference type="SUPFAM" id="SSF103378">
    <property type="entry name" value="2-methylcitrate dehydratase PrpD"/>
    <property type="match status" value="1"/>
</dbReference>
<comment type="similarity">
    <text evidence="1">Belongs to the PrpD family.</text>
</comment>
<protein>
    <submittedName>
        <fullName evidence="4">MmgE/PrpD family protein</fullName>
    </submittedName>
</protein>
<accession>A0A533IE15</accession>
<dbReference type="InterPro" id="IPR005656">
    <property type="entry name" value="MmgE_PrpD"/>
</dbReference>
<dbReference type="EMBL" id="VAFL01000001">
    <property type="protein sequence ID" value="TKW68707.1"/>
    <property type="molecule type" value="Genomic_DNA"/>
</dbReference>
<comment type="caution">
    <text evidence="4">The sequence shown here is derived from an EMBL/GenBank/DDBJ whole genome shotgun (WGS) entry which is preliminary data.</text>
</comment>
<dbReference type="PANTHER" id="PTHR16943:SF8">
    <property type="entry name" value="2-METHYLCITRATE DEHYDRATASE"/>
    <property type="match status" value="1"/>
</dbReference>